<dbReference type="EMBL" id="PCWO01000019">
    <property type="protein sequence ID" value="PIR05022.1"/>
    <property type="molecule type" value="Genomic_DNA"/>
</dbReference>
<evidence type="ECO:0000313" key="10">
    <source>
        <dbReference type="EMBL" id="PIR05022.1"/>
    </source>
</evidence>
<keyword evidence="9" id="KW-1003">Cell membrane</keyword>
<dbReference type="GO" id="GO:0005886">
    <property type="term" value="C:plasma membrane"/>
    <property type="evidence" value="ECO:0007669"/>
    <property type="project" value="UniProtKB-SubCell"/>
</dbReference>
<keyword evidence="4 9" id="KW-0812">Transmembrane</keyword>
<evidence type="ECO:0000313" key="11">
    <source>
        <dbReference type="Proteomes" id="UP000229893"/>
    </source>
</evidence>
<evidence type="ECO:0000256" key="2">
    <source>
        <dbReference type="ARBA" id="ARBA00008445"/>
    </source>
</evidence>
<feature type="transmembrane region" description="Helical" evidence="9">
    <location>
        <begin position="6"/>
        <end position="23"/>
    </location>
</feature>
<dbReference type="InterPro" id="IPR004692">
    <property type="entry name" value="SecG"/>
</dbReference>
<keyword evidence="7 9" id="KW-0811">Translocation</keyword>
<evidence type="ECO:0000256" key="9">
    <source>
        <dbReference type="RuleBase" id="RU365087"/>
    </source>
</evidence>
<evidence type="ECO:0000256" key="8">
    <source>
        <dbReference type="ARBA" id="ARBA00023136"/>
    </source>
</evidence>
<organism evidence="10 11">
    <name type="scientific">Candidatus Liptonbacteria bacterium CG11_big_fil_rev_8_21_14_0_20_35_14</name>
    <dbReference type="NCBI Taxonomy" id="1974634"/>
    <lineage>
        <taxon>Bacteria</taxon>
        <taxon>Candidatus Liptoniibacteriota</taxon>
    </lineage>
</organism>
<keyword evidence="6 9" id="KW-1133">Transmembrane helix</keyword>
<evidence type="ECO:0000256" key="4">
    <source>
        <dbReference type="ARBA" id="ARBA00022692"/>
    </source>
</evidence>
<dbReference type="GO" id="GO:0015450">
    <property type="term" value="F:protein-transporting ATPase activity"/>
    <property type="evidence" value="ECO:0007669"/>
    <property type="project" value="UniProtKB-UniRule"/>
</dbReference>
<evidence type="ECO:0000256" key="5">
    <source>
        <dbReference type="ARBA" id="ARBA00022927"/>
    </source>
</evidence>
<dbReference type="GO" id="GO:0009306">
    <property type="term" value="P:protein secretion"/>
    <property type="evidence" value="ECO:0007669"/>
    <property type="project" value="UniProtKB-UniRule"/>
</dbReference>
<keyword evidence="3 9" id="KW-0813">Transport</keyword>
<protein>
    <recommendedName>
        <fullName evidence="9">Protein-export membrane protein SecG</fullName>
    </recommendedName>
</protein>
<evidence type="ECO:0000256" key="6">
    <source>
        <dbReference type="ARBA" id="ARBA00022989"/>
    </source>
</evidence>
<evidence type="ECO:0000256" key="3">
    <source>
        <dbReference type="ARBA" id="ARBA00022448"/>
    </source>
</evidence>
<proteinExistence type="inferred from homology"/>
<comment type="function">
    <text evidence="9">Involved in protein export. Participates in an early event of protein translocation.</text>
</comment>
<comment type="similarity">
    <text evidence="2 9">Belongs to the SecG family.</text>
</comment>
<dbReference type="Proteomes" id="UP000229893">
    <property type="component" value="Unassembled WGS sequence"/>
</dbReference>
<comment type="caution">
    <text evidence="10">The sequence shown here is derived from an EMBL/GenBank/DDBJ whole genome shotgun (WGS) entry which is preliminary data.</text>
</comment>
<keyword evidence="8 9" id="KW-0472">Membrane</keyword>
<feature type="transmembrane region" description="Helical" evidence="9">
    <location>
        <begin position="52"/>
        <end position="72"/>
    </location>
</feature>
<comment type="subcellular location">
    <subcellularLocation>
        <location evidence="9">Cell membrane</location>
        <topology evidence="9">Multi-pass membrane protein</topology>
    </subcellularLocation>
    <subcellularLocation>
        <location evidence="1">Membrane</location>
        <topology evidence="1">Multi-pass membrane protein</topology>
    </subcellularLocation>
</comment>
<dbReference type="NCBIfam" id="TIGR00810">
    <property type="entry name" value="secG"/>
    <property type="match status" value="1"/>
</dbReference>
<evidence type="ECO:0000256" key="1">
    <source>
        <dbReference type="ARBA" id="ARBA00004141"/>
    </source>
</evidence>
<name>A0A2H0N7Z1_9BACT</name>
<gene>
    <name evidence="10" type="primary">secG</name>
    <name evidence="10" type="ORF">COV57_01315</name>
</gene>
<keyword evidence="5 9" id="KW-0653">Protein transport</keyword>
<sequence length="73" mass="8149">MNDTIINILQIAISIILIILIMLQDRSAGLSSAFGGGDNTFHHKRRGFEKTIFNLTIIFLTAFIVLSILNFVL</sequence>
<accession>A0A2H0N7Z1</accession>
<dbReference type="AlphaFoldDB" id="A0A2H0N7Z1"/>
<evidence type="ECO:0000256" key="7">
    <source>
        <dbReference type="ARBA" id="ARBA00023010"/>
    </source>
</evidence>
<reference evidence="10 11" key="1">
    <citation type="submission" date="2017-09" db="EMBL/GenBank/DDBJ databases">
        <title>Depth-based differentiation of microbial function through sediment-hosted aquifers and enrichment of novel symbionts in the deep terrestrial subsurface.</title>
        <authorList>
            <person name="Probst A.J."/>
            <person name="Ladd B."/>
            <person name="Jarett J.K."/>
            <person name="Geller-Mcgrath D.E."/>
            <person name="Sieber C.M."/>
            <person name="Emerson J.B."/>
            <person name="Anantharaman K."/>
            <person name="Thomas B.C."/>
            <person name="Malmstrom R."/>
            <person name="Stieglmeier M."/>
            <person name="Klingl A."/>
            <person name="Woyke T."/>
            <person name="Ryan C.M."/>
            <person name="Banfield J.F."/>
        </authorList>
    </citation>
    <scope>NUCLEOTIDE SEQUENCE [LARGE SCALE GENOMIC DNA]</scope>
    <source>
        <strain evidence="10">CG11_big_fil_rev_8_21_14_0_20_35_14</strain>
    </source>
</reference>
<dbReference type="Pfam" id="PF03840">
    <property type="entry name" value="SecG"/>
    <property type="match status" value="1"/>
</dbReference>